<feature type="region of interest" description="Disordered" evidence="1">
    <location>
        <begin position="172"/>
        <end position="198"/>
    </location>
</feature>
<accession>A0A931G0G0</accession>
<dbReference type="InterPro" id="IPR026835">
    <property type="entry name" value="YqcG_C"/>
</dbReference>
<dbReference type="Pfam" id="PF14410">
    <property type="entry name" value="GH-E"/>
    <property type="match status" value="1"/>
</dbReference>
<feature type="compositionally biased region" description="Basic and acidic residues" evidence="1">
    <location>
        <begin position="300"/>
        <end position="309"/>
    </location>
</feature>
<dbReference type="EMBL" id="JADQTO010000022">
    <property type="protein sequence ID" value="MBG0566743.1"/>
    <property type="molecule type" value="Genomic_DNA"/>
</dbReference>
<evidence type="ECO:0000259" key="2">
    <source>
        <dbReference type="Pfam" id="PF14410"/>
    </source>
</evidence>
<dbReference type="Proteomes" id="UP000598146">
    <property type="component" value="Unassembled WGS sequence"/>
</dbReference>
<dbReference type="InterPro" id="IPR057746">
    <property type="entry name" value="CpnT-like_N"/>
</dbReference>
<organism evidence="4 5">
    <name type="scientific">Actinoplanes aureus</name>
    <dbReference type="NCBI Taxonomy" id="2792083"/>
    <lineage>
        <taxon>Bacteria</taxon>
        <taxon>Bacillati</taxon>
        <taxon>Actinomycetota</taxon>
        <taxon>Actinomycetes</taxon>
        <taxon>Micromonosporales</taxon>
        <taxon>Micromonosporaceae</taxon>
        <taxon>Actinoplanes</taxon>
    </lineage>
</organism>
<feature type="compositionally biased region" description="Basic residues" evidence="1">
    <location>
        <begin position="189"/>
        <end position="198"/>
    </location>
</feature>
<protein>
    <submittedName>
        <fullName evidence="4">HNH/ENDO VII family nuclease</fullName>
    </submittedName>
</protein>
<feature type="region of interest" description="Disordered" evidence="1">
    <location>
        <begin position="300"/>
        <end position="341"/>
    </location>
</feature>
<keyword evidence="5" id="KW-1185">Reference proteome</keyword>
<evidence type="ECO:0000313" key="4">
    <source>
        <dbReference type="EMBL" id="MBG0566743.1"/>
    </source>
</evidence>
<evidence type="ECO:0000313" key="5">
    <source>
        <dbReference type="Proteomes" id="UP000598146"/>
    </source>
</evidence>
<gene>
    <name evidence="4" type="ORF">I4J89_35385</name>
</gene>
<name>A0A931G0G0_9ACTN</name>
<sequence length="341" mass="36530">MVWVINLLGYSWPEADEDAMAAAGQAWHAFAATLRETDGAASGVVREMTHFNTAASLEAFAQSWPTDQHHHELGVDAADLTGTMLEGGSTAVQATKIAILGILAVTAASIAAAAAATPFTLGASQAASLAAQQAGRIGVRKVLDALRDRAERELTTGMRNAIEDRLKRINPMQSSATGGAPKMADAGKLRKQRPKLRKSTQLQVFKDARRAPNGEDFVCPETGKIIPAARDANGAPLRFDENGRPDPDGFTVPAPNPRSGAGDPIFHFGHVSDSEYRRLVQMVEDHPGRFTQKEVLDEFNDPRHYRVEEPGNNVGHGSESQAPGYGHYGSMLNNGPQPPPQ</sequence>
<evidence type="ECO:0000259" key="3">
    <source>
        <dbReference type="Pfam" id="PF25547"/>
    </source>
</evidence>
<dbReference type="Pfam" id="PF25547">
    <property type="entry name" value="WXG100_2"/>
    <property type="match status" value="1"/>
</dbReference>
<feature type="domain" description="Toxin YqcG C-terminal" evidence="2">
    <location>
        <begin position="248"/>
        <end position="319"/>
    </location>
</feature>
<feature type="domain" description="Outer membrane channel protein CpnT-like N-terminal" evidence="3">
    <location>
        <begin position="3"/>
        <end position="137"/>
    </location>
</feature>
<reference evidence="4" key="1">
    <citation type="submission" date="2020-11" db="EMBL/GenBank/DDBJ databases">
        <title>Isolation and identification of active actinomycetes.</title>
        <authorList>
            <person name="Sun X."/>
        </authorList>
    </citation>
    <scope>NUCLEOTIDE SEQUENCE</scope>
    <source>
        <strain evidence="4">NEAU-A11</strain>
    </source>
</reference>
<comment type="caution">
    <text evidence="4">The sequence shown here is derived from an EMBL/GenBank/DDBJ whole genome shotgun (WGS) entry which is preliminary data.</text>
</comment>
<dbReference type="AlphaFoldDB" id="A0A931G0G0"/>
<proteinExistence type="predicted"/>
<evidence type="ECO:0000256" key="1">
    <source>
        <dbReference type="SAM" id="MobiDB-lite"/>
    </source>
</evidence>